<sequence length="472" mass="48834">MTARNVHAIDGKLPAPETRFDVVVVGAGSAGTAAAIAAAAGGASVLLVDENPAPGGLMGTDVPLFYGGRVTAAGQRPGRMLGTVFSRNPALEAAFEAGVDVRLGTVAWGLYVNGPAMRAMPEPMLGIADAESASMIGFDRLVLATGARDLVLGFAGWNQPGVIGAQGFAALLTRYDALASRRVLIVGSDRLGLETALLALSHGIEVAGIIEIADTVQGPDDLAERLSATGVPIHLSHTIVSAAGGIDGVETARIAPADAGAVVDIACDTICLAIGTRPATELLDAAGAQAGDRITLVGDCATTSPPAPDRIEAWSRALGRHAPADTIVCQCEEVTRADLIGVQPPSYLDRPERMAARSLSSLLNDGPAHPDQIKRLTRAGMGQCQGRRCRDQVACLLAQEQGMPLAFVPVASFRAPVRPVPLGILADWQEGPEMTKGWDVWFGIPTQWTPYAVIGTPEEADHVAGLGGNMHV</sequence>
<dbReference type="InterPro" id="IPR041117">
    <property type="entry name" value="SoxA_A3"/>
</dbReference>
<accession>A0A160TMU3</accession>
<dbReference type="Gene3D" id="1.10.10.1100">
    <property type="entry name" value="BFD-like [2Fe-2S]-binding domain"/>
    <property type="match status" value="1"/>
</dbReference>
<dbReference type="InterPro" id="IPR041854">
    <property type="entry name" value="BFD-like_2Fe2S-bd_dom_sf"/>
</dbReference>
<dbReference type="InterPro" id="IPR051691">
    <property type="entry name" value="Metab_Enz_Cyan_OpOx_G3PDH"/>
</dbReference>
<dbReference type="CDD" id="cd19946">
    <property type="entry name" value="GlpA-like_Fer2_BFD-like"/>
    <property type="match status" value="1"/>
</dbReference>
<name>A0A160TMU3_9ZZZZ</name>
<dbReference type="Pfam" id="PF07992">
    <property type="entry name" value="Pyr_redox_2"/>
    <property type="match status" value="1"/>
</dbReference>
<dbReference type="EMBL" id="CZQE01000389">
    <property type="protein sequence ID" value="CUS46730.1"/>
    <property type="molecule type" value="Genomic_DNA"/>
</dbReference>
<evidence type="ECO:0000259" key="3">
    <source>
        <dbReference type="Pfam" id="PF17806"/>
    </source>
</evidence>
<dbReference type="PRINTS" id="PR00411">
    <property type="entry name" value="PNDRDTASEI"/>
</dbReference>
<gene>
    <name evidence="4" type="ORF">MGWOODY_Smn459</name>
</gene>
<dbReference type="GO" id="GO:0016491">
    <property type="term" value="F:oxidoreductase activity"/>
    <property type="evidence" value="ECO:0007669"/>
    <property type="project" value="UniProtKB-KW"/>
</dbReference>
<keyword evidence="1" id="KW-0560">Oxidoreductase</keyword>
<dbReference type="PANTHER" id="PTHR42949">
    <property type="entry name" value="ANAEROBIC GLYCEROL-3-PHOSPHATE DEHYDROGENASE SUBUNIT B"/>
    <property type="match status" value="1"/>
</dbReference>
<evidence type="ECO:0000313" key="4">
    <source>
        <dbReference type="EMBL" id="CUS46730.1"/>
    </source>
</evidence>
<proteinExistence type="predicted"/>
<evidence type="ECO:0000256" key="1">
    <source>
        <dbReference type="ARBA" id="ARBA00023002"/>
    </source>
</evidence>
<dbReference type="AlphaFoldDB" id="A0A160TMU3"/>
<dbReference type="InterPro" id="IPR036188">
    <property type="entry name" value="FAD/NAD-bd_sf"/>
</dbReference>
<dbReference type="SUPFAM" id="SSF51905">
    <property type="entry name" value="FAD/NAD(P)-binding domain"/>
    <property type="match status" value="1"/>
</dbReference>
<dbReference type="Pfam" id="PF17806">
    <property type="entry name" value="SO_alpha_A3"/>
    <property type="match status" value="1"/>
</dbReference>
<dbReference type="PRINTS" id="PR00368">
    <property type="entry name" value="FADPNR"/>
</dbReference>
<dbReference type="Gene3D" id="3.50.50.60">
    <property type="entry name" value="FAD/NAD(P)-binding domain"/>
    <property type="match status" value="3"/>
</dbReference>
<feature type="domain" description="FAD/NAD(P)-binding" evidence="2">
    <location>
        <begin position="20"/>
        <end position="294"/>
    </location>
</feature>
<dbReference type="InterPro" id="IPR023753">
    <property type="entry name" value="FAD/NAD-binding_dom"/>
</dbReference>
<organism evidence="4">
    <name type="scientific">hydrothermal vent metagenome</name>
    <dbReference type="NCBI Taxonomy" id="652676"/>
    <lineage>
        <taxon>unclassified sequences</taxon>
        <taxon>metagenomes</taxon>
        <taxon>ecological metagenomes</taxon>
    </lineage>
</organism>
<evidence type="ECO:0000259" key="2">
    <source>
        <dbReference type="Pfam" id="PF07992"/>
    </source>
</evidence>
<reference evidence="4" key="1">
    <citation type="submission" date="2015-10" db="EMBL/GenBank/DDBJ databases">
        <authorList>
            <person name="Gilbert D.G."/>
        </authorList>
    </citation>
    <scope>NUCLEOTIDE SEQUENCE</scope>
</reference>
<dbReference type="PANTHER" id="PTHR42949:SF3">
    <property type="entry name" value="ANAEROBIC GLYCEROL-3-PHOSPHATE DEHYDROGENASE SUBUNIT B"/>
    <property type="match status" value="1"/>
</dbReference>
<feature type="domain" description="SoxA A3" evidence="3">
    <location>
        <begin position="360"/>
        <end position="426"/>
    </location>
</feature>
<protein>
    <submittedName>
        <fullName evidence="4">FAD-dependent pyridine nucleotide-disulphide oxidoreductase</fullName>
    </submittedName>
</protein>